<keyword evidence="5" id="KW-0106">Calcium</keyword>
<feature type="active site" description="Nucleophile" evidence="4">
    <location>
        <position position="260"/>
    </location>
</feature>
<dbReference type="GO" id="GO:0016811">
    <property type="term" value="F:hydrolase activity, acting on carbon-nitrogen (but not peptide) bonds, in linear amides"/>
    <property type="evidence" value="ECO:0007669"/>
    <property type="project" value="InterPro"/>
</dbReference>
<dbReference type="Proteomes" id="UP000249873">
    <property type="component" value="Chromosome"/>
</dbReference>
<dbReference type="Gene3D" id="1.10.439.10">
    <property type="entry name" value="Penicillin Amidohydrolase, domain 1"/>
    <property type="match status" value="1"/>
</dbReference>
<dbReference type="OrthoDB" id="9759796at2"/>
<keyword evidence="3" id="KW-0865">Zymogen</keyword>
<dbReference type="AlphaFoldDB" id="A0A2Z4GFN0"/>
<sequence length="807" mass="91611">MVKLGQITRPSSMKKFLLGLCLIVLLTLTASYLYLNHLKPSYSGTVNLPELSAEVEVLYDDFAVPHIYAENEEDLFYTFGYVHAQDRLFQMELLKRVSSGRLAEVFGPEALETDIFFRTLSFEKHAKWAIAERDPNAPFMKAAAAYIKGINQYIHEGKTPIEFTLSGIPKEDFTLEDMEKIAGFLGYTFEAAFQTEAVMTYIDAKFGKAYTKDFDQSWPDEEYKIPVDNKAIALAKNLALIEQKLSKIDEKLDFKPFHGSNGWVISGSKTKSGKPILSNDTHMAFSQPSVWYEAHLECPTFKVYGNFIAGTPVPALGHTYAGGWGLTMFENDEADFYSETLNPENINQVRYKDTWVDLETREEKINIKGGADTTIYVKKSPHGYILNGAFEDLDGTAEPIALQWVYHKFPSKHMEVFYNLCKAKDATDARAAVEPLTAPGLNFMWADTSGNIAWWAAGKLPIRPEHVNPYYILDGSTGNDDWQGYADFDLNPQTLNPERGFLYTANNQPDDMGNGLVPGYYVPSNRAKRIEQLLDTDKTDWTEDSMRDIINDITSPTYSEIIDSLIQNLDKTVLNPKAKSLLSKLGNWDGKHALESTEPTIFYRWVFEFYQVAMRDELGEHFYPSFERSHVFKKSMKTFFENENSPWWDNINTPEKENRDALISEALNKTVAFLENQLGENPEEWKWEKVHSIEHPHAMGKVEALRHYFNVGPFPAPGGRETINNMSFGMDSTGLYKVTAGPALRRIIDFSTPQKGHSVLPTGQSGYFMSKHYDDQAQLFVKGGKRAELMARPDIENVMIGRLVFKP</sequence>
<evidence type="ECO:0000256" key="1">
    <source>
        <dbReference type="ARBA" id="ARBA00006586"/>
    </source>
</evidence>
<protein>
    <submittedName>
        <fullName evidence="6">Penicillin acylase family protein</fullName>
    </submittedName>
</protein>
<organism evidence="6 7">
    <name type="scientific">Arcticibacterium luteifluviistationis</name>
    <dbReference type="NCBI Taxonomy" id="1784714"/>
    <lineage>
        <taxon>Bacteria</taxon>
        <taxon>Pseudomonadati</taxon>
        <taxon>Bacteroidota</taxon>
        <taxon>Cytophagia</taxon>
        <taxon>Cytophagales</taxon>
        <taxon>Leadbetterellaceae</taxon>
        <taxon>Arcticibacterium</taxon>
    </lineage>
</organism>
<feature type="binding site" evidence="5">
    <location>
        <position position="469"/>
    </location>
    <ligand>
        <name>Ca(2+)</name>
        <dbReference type="ChEBI" id="CHEBI:29108"/>
    </ligand>
</feature>
<dbReference type="PIRSF" id="PIRSF001227">
    <property type="entry name" value="Pen_acylase"/>
    <property type="match status" value="1"/>
</dbReference>
<comment type="similarity">
    <text evidence="1">Belongs to the peptidase S45 family.</text>
</comment>
<dbReference type="InterPro" id="IPR043147">
    <property type="entry name" value="Penicillin_amidase_A-knob"/>
</dbReference>
<dbReference type="InterPro" id="IPR029055">
    <property type="entry name" value="Ntn_hydrolases_N"/>
</dbReference>
<dbReference type="Pfam" id="PF01804">
    <property type="entry name" value="Penicil_amidase"/>
    <property type="match status" value="1"/>
</dbReference>
<proteinExistence type="inferred from homology"/>
<evidence type="ECO:0000256" key="5">
    <source>
        <dbReference type="PIRSR" id="PIRSR001227-2"/>
    </source>
</evidence>
<gene>
    <name evidence="6" type="ORF">DJ013_19310</name>
</gene>
<keyword evidence="5" id="KW-0479">Metal-binding</keyword>
<dbReference type="InterPro" id="IPR023343">
    <property type="entry name" value="Penicillin_amidase_dom1"/>
</dbReference>
<evidence type="ECO:0000256" key="4">
    <source>
        <dbReference type="PIRSR" id="PIRSR001227-1"/>
    </source>
</evidence>
<evidence type="ECO:0000256" key="3">
    <source>
        <dbReference type="ARBA" id="ARBA00023145"/>
    </source>
</evidence>
<feature type="binding site" evidence="5">
    <location>
        <position position="335"/>
    </location>
    <ligand>
        <name>Ca(2+)</name>
        <dbReference type="ChEBI" id="CHEBI:29108"/>
    </ligand>
</feature>
<dbReference type="InterPro" id="IPR014395">
    <property type="entry name" value="Pen/GL7ACA/AHL_acylase"/>
</dbReference>
<dbReference type="Gene3D" id="2.30.120.10">
    <property type="match status" value="1"/>
</dbReference>
<dbReference type="Gene3D" id="3.60.20.10">
    <property type="entry name" value="Glutamine Phosphoribosylpyrophosphate, subunit 1, domain 1"/>
    <property type="match status" value="1"/>
</dbReference>
<keyword evidence="7" id="KW-1185">Reference proteome</keyword>
<keyword evidence="2" id="KW-0378">Hydrolase</keyword>
<dbReference type="EMBL" id="CP029480">
    <property type="protein sequence ID" value="AWW00203.1"/>
    <property type="molecule type" value="Genomic_DNA"/>
</dbReference>
<dbReference type="SUPFAM" id="SSF56235">
    <property type="entry name" value="N-terminal nucleophile aminohydrolases (Ntn hydrolases)"/>
    <property type="match status" value="1"/>
</dbReference>
<dbReference type="InterPro" id="IPR043146">
    <property type="entry name" value="Penicillin_amidase_N_B-knob"/>
</dbReference>
<dbReference type="InterPro" id="IPR002692">
    <property type="entry name" value="S45"/>
</dbReference>
<dbReference type="KEGG" id="als:DJ013_19310"/>
<accession>A0A2Z4GFN0</accession>
<dbReference type="PANTHER" id="PTHR34218:SF5">
    <property type="entry name" value="PENICILLIN ACYLASE FAMILY PROTEIN"/>
    <property type="match status" value="1"/>
</dbReference>
<dbReference type="GO" id="GO:0017000">
    <property type="term" value="P:antibiotic biosynthetic process"/>
    <property type="evidence" value="ECO:0007669"/>
    <property type="project" value="InterPro"/>
</dbReference>
<reference evidence="6 7" key="1">
    <citation type="submission" date="2018-05" db="EMBL/GenBank/DDBJ databases">
        <title>Complete genome sequence of Arcticibacterium luteifluviistationis SM1504T, a cytophagaceae bacterium isolated from Arctic surface seawater.</title>
        <authorList>
            <person name="Li Y."/>
            <person name="Qin Q.-L."/>
        </authorList>
    </citation>
    <scope>NUCLEOTIDE SEQUENCE [LARGE SCALE GENOMIC DNA]</scope>
    <source>
        <strain evidence="6 7">SM1504</strain>
    </source>
</reference>
<name>A0A2Z4GFN0_9BACT</name>
<dbReference type="CDD" id="cd03747">
    <property type="entry name" value="Ntn_PGA_like"/>
    <property type="match status" value="1"/>
</dbReference>
<evidence type="ECO:0000313" key="6">
    <source>
        <dbReference type="EMBL" id="AWW00203.1"/>
    </source>
</evidence>
<evidence type="ECO:0000313" key="7">
    <source>
        <dbReference type="Proteomes" id="UP000249873"/>
    </source>
</evidence>
<feature type="binding site" evidence="5">
    <location>
        <position position="196"/>
    </location>
    <ligand>
        <name>Ca(2+)</name>
        <dbReference type="ChEBI" id="CHEBI:29108"/>
    </ligand>
</feature>
<dbReference type="Gene3D" id="1.10.1400.10">
    <property type="match status" value="1"/>
</dbReference>
<comment type="cofactor">
    <cofactor evidence="5">
        <name>Ca(2+)</name>
        <dbReference type="ChEBI" id="CHEBI:29108"/>
    </cofactor>
    <text evidence="5">Binds 1 Ca(2+) ion per dimer.</text>
</comment>
<dbReference type="PANTHER" id="PTHR34218">
    <property type="entry name" value="PEPTIDASE S45 PENICILLIN AMIDASE"/>
    <property type="match status" value="1"/>
</dbReference>
<dbReference type="GO" id="GO:0046872">
    <property type="term" value="F:metal ion binding"/>
    <property type="evidence" value="ECO:0007669"/>
    <property type="project" value="UniProtKB-KW"/>
</dbReference>
<feature type="binding site" evidence="5">
    <location>
        <position position="332"/>
    </location>
    <ligand>
        <name>Ca(2+)</name>
        <dbReference type="ChEBI" id="CHEBI:29108"/>
    </ligand>
</feature>
<evidence type="ECO:0000256" key="2">
    <source>
        <dbReference type="ARBA" id="ARBA00022801"/>
    </source>
</evidence>